<sequence length="347" mass="35138">MRKRLLGSATVLAAVGTLWLGAMPPRAQAASGGFALVVGEAGYSGLPALAGCALSAHAVSAALRGLNFTVDEQDDPSSGALYAALGALKRQLAAQPDAPTFIYVCAYAMGYEGRPFLLPASASIGRPADVLTQGLLVKSLPDAMPASRSAAAVLALDVVPVPTSVSGEGGSGEGASLALDAAVPPTSPSTLGYLAAANTPQGNTPLALAATLVPLLHGSTIESSKLLSDAQQRLAGTKAATVAALRLPDAGLFLAGTVPPTAPVAATPPASPAAATTVLPDEDQMTEAQRRQVQHALARLGYYDAQTDGVFGPETRAAIRRWQHEQHAPMTGHLTAGEASKLATTWD</sequence>
<evidence type="ECO:0008006" key="6">
    <source>
        <dbReference type="Google" id="ProtNLM"/>
    </source>
</evidence>
<dbReference type="GO" id="GO:0004197">
    <property type="term" value="F:cysteine-type endopeptidase activity"/>
    <property type="evidence" value="ECO:0007669"/>
    <property type="project" value="InterPro"/>
</dbReference>
<evidence type="ECO:0000259" key="2">
    <source>
        <dbReference type="Pfam" id="PF00656"/>
    </source>
</evidence>
<reference evidence="4" key="1">
    <citation type="journal article" date="2014" name="Int. J. Syst. Evol. Microbiol.">
        <title>Complete genome sequence of Corynebacterium casei LMG S-19264T (=DSM 44701T), isolated from a smear-ripened cheese.</title>
        <authorList>
            <consortium name="US DOE Joint Genome Institute (JGI-PGF)"/>
            <person name="Walter F."/>
            <person name="Albersmeier A."/>
            <person name="Kalinowski J."/>
            <person name="Ruckert C."/>
        </authorList>
    </citation>
    <scope>NUCLEOTIDE SEQUENCE</scope>
    <source>
        <strain evidence="4">CGMCC 1.15725</strain>
    </source>
</reference>
<protein>
    <recommendedName>
        <fullName evidence="6">Peptidoglycan binding-like domain-containing protein</fullName>
    </recommendedName>
</protein>
<evidence type="ECO:0000256" key="1">
    <source>
        <dbReference type="SAM" id="SignalP"/>
    </source>
</evidence>
<proteinExistence type="predicted"/>
<dbReference type="Proteomes" id="UP000646365">
    <property type="component" value="Unassembled WGS sequence"/>
</dbReference>
<dbReference type="Pfam" id="PF00656">
    <property type="entry name" value="Peptidase_C14"/>
    <property type="match status" value="1"/>
</dbReference>
<organism evidence="4 5">
    <name type="scientific">Aliidongia dinghuensis</name>
    <dbReference type="NCBI Taxonomy" id="1867774"/>
    <lineage>
        <taxon>Bacteria</taxon>
        <taxon>Pseudomonadati</taxon>
        <taxon>Pseudomonadota</taxon>
        <taxon>Alphaproteobacteria</taxon>
        <taxon>Rhodospirillales</taxon>
        <taxon>Dongiaceae</taxon>
        <taxon>Aliidongia</taxon>
    </lineage>
</organism>
<dbReference type="Pfam" id="PF01471">
    <property type="entry name" value="PG_binding_1"/>
    <property type="match status" value="1"/>
</dbReference>
<feature type="domain" description="Peptidase C14 caspase" evidence="2">
    <location>
        <begin position="33"/>
        <end position="108"/>
    </location>
</feature>
<dbReference type="InterPro" id="IPR002477">
    <property type="entry name" value="Peptidoglycan-bd-like"/>
</dbReference>
<dbReference type="InterPro" id="IPR029030">
    <property type="entry name" value="Caspase-like_dom_sf"/>
</dbReference>
<dbReference type="InterPro" id="IPR036365">
    <property type="entry name" value="PGBD-like_sf"/>
</dbReference>
<gene>
    <name evidence="4" type="ORF">GCM10011611_18230</name>
</gene>
<dbReference type="AlphaFoldDB" id="A0A8J2YRN5"/>
<evidence type="ECO:0000313" key="4">
    <source>
        <dbReference type="EMBL" id="GGF12896.1"/>
    </source>
</evidence>
<feature type="signal peptide" evidence="1">
    <location>
        <begin position="1"/>
        <end position="29"/>
    </location>
</feature>
<dbReference type="EMBL" id="BMJQ01000004">
    <property type="protein sequence ID" value="GGF12896.1"/>
    <property type="molecule type" value="Genomic_DNA"/>
</dbReference>
<dbReference type="InterPro" id="IPR011600">
    <property type="entry name" value="Pept_C14_caspase"/>
</dbReference>
<name>A0A8J2YRN5_9PROT</name>
<reference evidence="4" key="2">
    <citation type="submission" date="2020-09" db="EMBL/GenBank/DDBJ databases">
        <authorList>
            <person name="Sun Q."/>
            <person name="Zhou Y."/>
        </authorList>
    </citation>
    <scope>NUCLEOTIDE SEQUENCE</scope>
    <source>
        <strain evidence="4">CGMCC 1.15725</strain>
    </source>
</reference>
<dbReference type="Gene3D" id="1.10.101.10">
    <property type="entry name" value="PGBD-like superfamily/PGBD"/>
    <property type="match status" value="1"/>
</dbReference>
<dbReference type="SUPFAM" id="SSF47090">
    <property type="entry name" value="PGBD-like"/>
    <property type="match status" value="1"/>
</dbReference>
<comment type="caution">
    <text evidence="4">The sequence shown here is derived from an EMBL/GenBank/DDBJ whole genome shotgun (WGS) entry which is preliminary data.</text>
</comment>
<feature type="domain" description="Peptidoglycan binding-like" evidence="3">
    <location>
        <begin position="287"/>
        <end position="335"/>
    </location>
</feature>
<dbReference type="InterPro" id="IPR036366">
    <property type="entry name" value="PGBDSf"/>
</dbReference>
<evidence type="ECO:0000259" key="3">
    <source>
        <dbReference type="Pfam" id="PF01471"/>
    </source>
</evidence>
<keyword evidence="5" id="KW-1185">Reference proteome</keyword>
<evidence type="ECO:0000313" key="5">
    <source>
        <dbReference type="Proteomes" id="UP000646365"/>
    </source>
</evidence>
<dbReference type="GO" id="GO:0006508">
    <property type="term" value="P:proteolysis"/>
    <property type="evidence" value="ECO:0007669"/>
    <property type="project" value="InterPro"/>
</dbReference>
<feature type="chain" id="PRO_5035240463" description="Peptidoglycan binding-like domain-containing protein" evidence="1">
    <location>
        <begin position="30"/>
        <end position="347"/>
    </location>
</feature>
<dbReference type="Gene3D" id="3.40.50.1460">
    <property type="match status" value="1"/>
</dbReference>
<accession>A0A8J2YRN5</accession>
<dbReference type="SUPFAM" id="SSF52129">
    <property type="entry name" value="Caspase-like"/>
    <property type="match status" value="1"/>
</dbReference>
<keyword evidence="1" id="KW-0732">Signal</keyword>